<dbReference type="SMART" id="SM00206">
    <property type="entry name" value="NTR"/>
    <property type="match status" value="1"/>
</dbReference>
<evidence type="ECO:0000256" key="5">
    <source>
        <dbReference type="ARBA" id="ARBA00022690"/>
    </source>
</evidence>
<reference evidence="10 11" key="1">
    <citation type="submission" date="2022-05" db="EMBL/GenBank/DDBJ databases">
        <authorList>
            <consortium name="Genoscope - CEA"/>
            <person name="William W."/>
        </authorList>
    </citation>
    <scope>NUCLEOTIDE SEQUENCE [LARGE SCALE GENOMIC DNA]</scope>
</reference>
<evidence type="ECO:0000259" key="9">
    <source>
        <dbReference type="PROSITE" id="PS50189"/>
    </source>
</evidence>
<dbReference type="InterPro" id="IPR001820">
    <property type="entry name" value="TIMP"/>
</dbReference>
<evidence type="ECO:0000313" key="11">
    <source>
        <dbReference type="Proteomes" id="UP001159427"/>
    </source>
</evidence>
<sequence>MAGVLSYIAGMFFVITVSEACKCAVVHPQTSFCIADFAIKAEVLKESMDNSTRFGSRVYKLKILKFFKGASEISRTKGTRRASRKRMVRAYTPLEGPACGIQLERSKTYLLLGYLRENKLTLRRCQWHQLWEEITRQQRRGLKRLYGRNCDCRIEKFCLKPEPETCDDMIDGCNVPDSDWKVTICKKKYSFCVKNKSGNSCRWVKKSPAFKKCLSKN</sequence>
<dbReference type="Gene3D" id="3.90.370.10">
    <property type="entry name" value="Tissue inhibitor of metalloproteinase-1. Chain B, domain 1"/>
    <property type="match status" value="1"/>
</dbReference>
<dbReference type="Pfam" id="PF00965">
    <property type="entry name" value="TIMP"/>
    <property type="match status" value="1"/>
</dbReference>
<dbReference type="InterPro" id="IPR027465">
    <property type="entry name" value="TIMP_C"/>
</dbReference>
<evidence type="ECO:0000256" key="3">
    <source>
        <dbReference type="ARBA" id="ARBA00022525"/>
    </source>
</evidence>
<dbReference type="PANTHER" id="PTHR11844:SF33">
    <property type="entry name" value="TISSUE INHIBITOR OF METALLOPROTEINASE"/>
    <property type="match status" value="1"/>
</dbReference>
<dbReference type="PANTHER" id="PTHR11844">
    <property type="entry name" value="METALLOPROTEASE INHIBITOR"/>
    <property type="match status" value="1"/>
</dbReference>
<evidence type="ECO:0000256" key="1">
    <source>
        <dbReference type="ARBA" id="ARBA00004613"/>
    </source>
</evidence>
<feature type="domain" description="NTR" evidence="9">
    <location>
        <begin position="21"/>
        <end position="150"/>
    </location>
</feature>
<gene>
    <name evidence="10" type="ORF">PEVE_00026087</name>
</gene>
<evidence type="ECO:0000256" key="8">
    <source>
        <dbReference type="SAM" id="SignalP"/>
    </source>
</evidence>
<dbReference type="CDD" id="cd03577">
    <property type="entry name" value="NTR_TIMP_like"/>
    <property type="match status" value="1"/>
</dbReference>
<keyword evidence="4" id="KW-0483">Metalloprotease inhibitor</keyword>
<name>A0ABN8MAU3_9CNID</name>
<dbReference type="InterPro" id="IPR008993">
    <property type="entry name" value="TIMP-like_OB-fold"/>
</dbReference>
<evidence type="ECO:0000313" key="10">
    <source>
        <dbReference type="EMBL" id="CAH3025441.1"/>
    </source>
</evidence>
<evidence type="ECO:0000256" key="6">
    <source>
        <dbReference type="ARBA" id="ARBA00023157"/>
    </source>
</evidence>
<keyword evidence="11" id="KW-1185">Reference proteome</keyword>
<comment type="subcellular location">
    <subcellularLocation>
        <location evidence="1">Secreted</location>
    </subcellularLocation>
</comment>
<accession>A0ABN8MAU3</accession>
<feature type="signal peptide" evidence="8">
    <location>
        <begin position="1"/>
        <end position="20"/>
    </location>
</feature>
<evidence type="ECO:0000256" key="7">
    <source>
        <dbReference type="ARBA" id="ARBA00023215"/>
    </source>
</evidence>
<keyword evidence="3" id="KW-0964">Secreted</keyword>
<keyword evidence="5" id="KW-0646">Protease inhibitor</keyword>
<dbReference type="Gene3D" id="2.40.50.120">
    <property type="match status" value="1"/>
</dbReference>
<organism evidence="10 11">
    <name type="scientific">Porites evermanni</name>
    <dbReference type="NCBI Taxonomy" id="104178"/>
    <lineage>
        <taxon>Eukaryota</taxon>
        <taxon>Metazoa</taxon>
        <taxon>Cnidaria</taxon>
        <taxon>Anthozoa</taxon>
        <taxon>Hexacorallia</taxon>
        <taxon>Scleractinia</taxon>
        <taxon>Fungiina</taxon>
        <taxon>Poritidae</taxon>
        <taxon>Porites</taxon>
    </lineage>
</organism>
<keyword evidence="7" id="KW-0481">Metalloenzyme inhibitor</keyword>
<dbReference type="EMBL" id="CALNXI010000352">
    <property type="protein sequence ID" value="CAH3025441.1"/>
    <property type="molecule type" value="Genomic_DNA"/>
</dbReference>
<comment type="similarity">
    <text evidence="2">Belongs to the protease inhibitor I35 (TIMP) family.</text>
</comment>
<keyword evidence="6" id="KW-1015">Disulfide bond</keyword>
<protein>
    <recommendedName>
        <fullName evidence="9">NTR domain-containing protein</fullName>
    </recommendedName>
</protein>
<keyword evidence="8" id="KW-0732">Signal</keyword>
<comment type="caution">
    <text evidence="10">The sequence shown here is derived from an EMBL/GenBank/DDBJ whole genome shotgun (WGS) entry which is preliminary data.</text>
</comment>
<evidence type="ECO:0000256" key="2">
    <source>
        <dbReference type="ARBA" id="ARBA00011027"/>
    </source>
</evidence>
<dbReference type="SUPFAM" id="SSF50242">
    <property type="entry name" value="TIMP-like"/>
    <property type="match status" value="1"/>
</dbReference>
<feature type="chain" id="PRO_5047515447" description="NTR domain-containing protein" evidence="8">
    <location>
        <begin position="21"/>
        <end position="217"/>
    </location>
</feature>
<proteinExistence type="inferred from homology"/>
<evidence type="ECO:0000256" key="4">
    <source>
        <dbReference type="ARBA" id="ARBA00022608"/>
    </source>
</evidence>
<dbReference type="InterPro" id="IPR001134">
    <property type="entry name" value="Netrin_domain"/>
</dbReference>
<dbReference type="PROSITE" id="PS50189">
    <property type="entry name" value="NTR"/>
    <property type="match status" value="1"/>
</dbReference>
<dbReference type="Proteomes" id="UP001159427">
    <property type="component" value="Unassembled WGS sequence"/>
</dbReference>